<dbReference type="PANTHER" id="PTHR40202:SF1">
    <property type="entry name" value="HD DOMAIN-CONTAINING PROTEIN"/>
    <property type="match status" value="1"/>
</dbReference>
<dbReference type="Proteomes" id="UP000257706">
    <property type="component" value="Unassembled WGS sequence"/>
</dbReference>
<gene>
    <name evidence="3" type="ORF">AUP44_04370</name>
    <name evidence="2" type="ORF">DCK97_08705</name>
</gene>
<dbReference type="EMBL" id="DMAI01000134">
    <property type="protein sequence ID" value="HAE47486.1"/>
    <property type="molecule type" value="Genomic_DNA"/>
</dbReference>
<dbReference type="SUPFAM" id="SSF109604">
    <property type="entry name" value="HD-domain/PDEase-like"/>
    <property type="match status" value="1"/>
</dbReference>
<dbReference type="InterPro" id="IPR006674">
    <property type="entry name" value="HD_domain"/>
</dbReference>
<evidence type="ECO:0000313" key="5">
    <source>
        <dbReference type="Proteomes" id="UP000257706"/>
    </source>
</evidence>
<sequence>MSVLYQSSSDLPDLVAGLYERRAHDLYLGEPVTVYEHAVQSAMIAEADGAAPTMIAAALLHDVGQLIRGAAEDAHRLADDEEHARVGGDFLASYFLPEVAEAVRLHVQAKRYLAASDAGYAATLTPAARVALSAGGGAMSQEEATVFRIRRHADTALRLRRYCDRAKQRNLVLPRFRSFARHVLAASRRD</sequence>
<dbReference type="GeneID" id="97241481"/>
<dbReference type="Pfam" id="PF01966">
    <property type="entry name" value="HD"/>
    <property type="match status" value="1"/>
</dbReference>
<dbReference type="InterPro" id="IPR052567">
    <property type="entry name" value="OP_Dioxygenase"/>
</dbReference>
<feature type="domain" description="HD" evidence="1">
    <location>
        <begin position="34"/>
        <end position="111"/>
    </location>
</feature>
<evidence type="ECO:0000313" key="4">
    <source>
        <dbReference type="Proteomes" id="UP000075787"/>
    </source>
</evidence>
<evidence type="ECO:0000313" key="3">
    <source>
        <dbReference type="EMBL" id="KYO52933.1"/>
    </source>
</evidence>
<reference evidence="3 4" key="1">
    <citation type="submission" date="2015-12" db="EMBL/GenBank/DDBJ databases">
        <title>Genome sequence of Tistrella mobilis MCCC 1A02139.</title>
        <authorList>
            <person name="Lu L."/>
            <person name="Lai Q."/>
            <person name="Shao Z."/>
            <person name="Qian P."/>
        </authorList>
    </citation>
    <scope>NUCLEOTIDE SEQUENCE [LARGE SCALE GENOMIC DNA]</scope>
    <source>
        <strain evidence="3 4">MCCC 1A02139</strain>
    </source>
</reference>
<name>A0A162L2R8_9PROT</name>
<accession>A0A162L2R8</accession>
<dbReference type="RefSeq" id="WP_062763835.1">
    <property type="nucleotide sequence ID" value="NZ_CP121027.1"/>
</dbReference>
<dbReference type="EMBL" id="LPZR01000135">
    <property type="protein sequence ID" value="KYO52933.1"/>
    <property type="molecule type" value="Genomic_DNA"/>
</dbReference>
<dbReference type="OrthoDB" id="823268at2"/>
<reference evidence="2 5" key="2">
    <citation type="journal article" date="2018" name="Nat. Biotechnol.">
        <title>A standardized bacterial taxonomy based on genome phylogeny substantially revises the tree of life.</title>
        <authorList>
            <person name="Parks D.H."/>
            <person name="Chuvochina M."/>
            <person name="Waite D.W."/>
            <person name="Rinke C."/>
            <person name="Skarshewski A."/>
            <person name="Chaumeil P.A."/>
            <person name="Hugenholtz P."/>
        </authorList>
    </citation>
    <scope>NUCLEOTIDE SEQUENCE [LARGE SCALE GENOMIC DNA]</scope>
    <source>
        <strain evidence="2">UBA8739</strain>
    </source>
</reference>
<evidence type="ECO:0000313" key="2">
    <source>
        <dbReference type="EMBL" id="HAE47486.1"/>
    </source>
</evidence>
<dbReference type="Proteomes" id="UP000075787">
    <property type="component" value="Unassembled WGS sequence"/>
</dbReference>
<dbReference type="PANTHER" id="PTHR40202">
    <property type="match status" value="1"/>
</dbReference>
<dbReference type="AlphaFoldDB" id="A0A162L2R8"/>
<organism evidence="3 4">
    <name type="scientific">Tistrella mobilis</name>
    <dbReference type="NCBI Taxonomy" id="171437"/>
    <lineage>
        <taxon>Bacteria</taxon>
        <taxon>Pseudomonadati</taxon>
        <taxon>Pseudomonadota</taxon>
        <taxon>Alphaproteobacteria</taxon>
        <taxon>Geminicoccales</taxon>
        <taxon>Geminicoccaceae</taxon>
        <taxon>Tistrella</taxon>
    </lineage>
</organism>
<dbReference type="Gene3D" id="1.10.3210.10">
    <property type="entry name" value="Hypothetical protein af1432"/>
    <property type="match status" value="1"/>
</dbReference>
<comment type="caution">
    <text evidence="3">The sequence shown here is derived from an EMBL/GenBank/DDBJ whole genome shotgun (WGS) entry which is preliminary data.</text>
</comment>
<proteinExistence type="predicted"/>
<evidence type="ECO:0000259" key="1">
    <source>
        <dbReference type="Pfam" id="PF01966"/>
    </source>
</evidence>
<protein>
    <submittedName>
        <fullName evidence="2">HD domain-containing protein</fullName>
    </submittedName>
</protein>